<dbReference type="EMBL" id="DS999641">
    <property type="protein sequence ID" value="EFE71458.2"/>
    <property type="molecule type" value="Genomic_DNA"/>
</dbReference>
<gene>
    <name evidence="3" type="ORF">SSFG_06696</name>
</gene>
<feature type="compositionally biased region" description="Low complexity" evidence="1">
    <location>
        <begin position="1"/>
        <end position="14"/>
    </location>
</feature>
<feature type="transmembrane region" description="Helical" evidence="2">
    <location>
        <begin position="122"/>
        <end position="143"/>
    </location>
</feature>
<feature type="transmembrane region" description="Helical" evidence="2">
    <location>
        <begin position="90"/>
        <end position="110"/>
    </location>
</feature>
<feature type="region of interest" description="Disordered" evidence="1">
    <location>
        <begin position="68"/>
        <end position="87"/>
    </location>
</feature>
<feature type="transmembrane region" description="Helical" evidence="2">
    <location>
        <begin position="191"/>
        <end position="208"/>
    </location>
</feature>
<keyword evidence="2" id="KW-0812">Transmembrane</keyword>
<name>D6A2M0_STRV1</name>
<feature type="compositionally biased region" description="Basic residues" evidence="1">
    <location>
        <begin position="26"/>
        <end position="39"/>
    </location>
</feature>
<evidence type="ECO:0000313" key="3">
    <source>
        <dbReference type="EMBL" id="EFE71458.2"/>
    </source>
</evidence>
<evidence type="ECO:0000256" key="1">
    <source>
        <dbReference type="SAM" id="MobiDB-lite"/>
    </source>
</evidence>
<evidence type="ECO:0000313" key="4">
    <source>
        <dbReference type="Proteomes" id="UP000003824"/>
    </source>
</evidence>
<keyword evidence="2" id="KW-1133">Transmembrane helix</keyword>
<keyword evidence="2" id="KW-0472">Membrane</keyword>
<dbReference type="Proteomes" id="UP000003824">
    <property type="component" value="Unassembled WGS sequence"/>
</dbReference>
<feature type="transmembrane region" description="Helical" evidence="2">
    <location>
        <begin position="164"/>
        <end position="185"/>
    </location>
</feature>
<reference evidence="4" key="1">
    <citation type="submission" date="2008-12" db="EMBL/GenBank/DDBJ databases">
        <title>Annotation of Streptomyces ghanaensis ATCC 14672.</title>
        <authorList>
            <consortium name="The Broad Institute Genome Sequencing Platform"/>
            <consortium name="Broad Institute Microbial Sequencing Center"/>
            <person name="Fischbach M."/>
            <person name="Ward D."/>
            <person name="Young S."/>
            <person name="Kodira C.D."/>
            <person name="Zeng Q."/>
            <person name="Koehrsen M."/>
            <person name="Godfrey P."/>
            <person name="Alvarado L."/>
            <person name="Berlin A.M."/>
            <person name="Borenstein D."/>
            <person name="Chen Z."/>
            <person name="Engels R."/>
            <person name="Freedman E."/>
            <person name="Gellesch M."/>
            <person name="Goldberg J."/>
            <person name="Griggs A."/>
            <person name="Gujja S."/>
            <person name="Heiman D.I."/>
            <person name="Hepburn T.A."/>
            <person name="Howarth C."/>
            <person name="Jen D."/>
            <person name="Larson L."/>
            <person name="Lewis B."/>
            <person name="Mehta T."/>
            <person name="Park D."/>
            <person name="Pearson M."/>
            <person name="Roberts A."/>
            <person name="Saif S."/>
            <person name="Shea T.D."/>
            <person name="Shenoy N."/>
            <person name="Sisk P."/>
            <person name="Stolte C."/>
            <person name="Sykes S.N."/>
            <person name="Walk T."/>
            <person name="White J."/>
            <person name="Yandava C."/>
            <person name="Straight P."/>
            <person name="Clardy J."/>
            <person name="Hung D."/>
            <person name="Kolter R."/>
            <person name="Mekalanos J."/>
            <person name="Walker S."/>
            <person name="Walsh C.T."/>
            <person name="Wieland B.L.C."/>
            <person name="Ilzarbe M."/>
            <person name="Galagan J."/>
            <person name="Nusbaum C."/>
            <person name="Birren B."/>
        </authorList>
    </citation>
    <scope>NUCLEOTIDE SEQUENCE [LARGE SCALE GENOMIC DNA]</scope>
    <source>
        <strain evidence="4">ATCC 14672 / DSM 40746 / JCM 4963 / KCTC 9882 / NRRL B-12104 / FH 1290</strain>
    </source>
</reference>
<sequence>MARSASRRSGGWSRLQQKASGEGAARPRHGNRSRVRPRLTRTAGPRSPGARLAASFRTLPAEAVAMHHGAHPLPRPTAPRQGPGRRPAETTLFSGVYGLVLASALAAALDSPGEAADPGSDALWVLLTALASAAAHGYAHVVAHRLSSDRSGAGVGLRAMLAEWPVVAAAAPTVVLLLTAVPSWWTETEAVNTALVLNTLLLAGWGAWTARRAGRGWTASLRAGAADMLIGLVIIVANALIK</sequence>
<protein>
    <submittedName>
        <fullName evidence="3">Predicted protein</fullName>
    </submittedName>
</protein>
<dbReference type="AlphaFoldDB" id="D6A2M0"/>
<feature type="transmembrane region" description="Helical" evidence="2">
    <location>
        <begin position="220"/>
        <end position="241"/>
    </location>
</feature>
<feature type="region of interest" description="Disordered" evidence="1">
    <location>
        <begin position="1"/>
        <end position="51"/>
    </location>
</feature>
<accession>D6A2M0</accession>
<evidence type="ECO:0000256" key="2">
    <source>
        <dbReference type="SAM" id="Phobius"/>
    </source>
</evidence>
<proteinExistence type="predicted"/>
<organism evidence="3 4">
    <name type="scientific">Streptomyces viridosporus (strain ATCC 14672 / DSM 40746 / JCM 4963 / KCTC 9882 / NRRL B-12104 / FH 1290)</name>
    <name type="common">Streptomyces ghanaensis</name>
    <dbReference type="NCBI Taxonomy" id="566461"/>
    <lineage>
        <taxon>Bacteria</taxon>
        <taxon>Bacillati</taxon>
        <taxon>Actinomycetota</taxon>
        <taxon>Actinomycetes</taxon>
        <taxon>Kitasatosporales</taxon>
        <taxon>Streptomycetaceae</taxon>
        <taxon>Streptomyces</taxon>
    </lineage>
</organism>
<dbReference type="eggNOG" id="ENOG502ZQAQ">
    <property type="taxonomic scope" value="Bacteria"/>
</dbReference>